<protein>
    <submittedName>
        <fullName evidence="6">Uncharacterized protein</fullName>
    </submittedName>
</protein>
<accession>A0A8S2IP91</accession>
<dbReference type="InterPro" id="IPR011990">
    <property type="entry name" value="TPR-like_helical_dom_sf"/>
</dbReference>
<evidence type="ECO:0000256" key="1">
    <source>
        <dbReference type="ARBA" id="ARBA00022737"/>
    </source>
</evidence>
<dbReference type="PROSITE" id="PS50005">
    <property type="entry name" value="TPR"/>
    <property type="match status" value="1"/>
</dbReference>
<organism evidence="6 8">
    <name type="scientific">Rotaria magnacalcarata</name>
    <dbReference type="NCBI Taxonomy" id="392030"/>
    <lineage>
        <taxon>Eukaryota</taxon>
        <taxon>Metazoa</taxon>
        <taxon>Spiralia</taxon>
        <taxon>Gnathifera</taxon>
        <taxon>Rotifera</taxon>
        <taxon>Eurotatoria</taxon>
        <taxon>Bdelloidea</taxon>
        <taxon>Philodinida</taxon>
        <taxon>Philodinidae</taxon>
        <taxon>Rotaria</taxon>
    </lineage>
</organism>
<name>A0A8S2IP91_9BILA</name>
<dbReference type="SUPFAM" id="SSF48452">
    <property type="entry name" value="TPR-like"/>
    <property type="match status" value="1"/>
</dbReference>
<dbReference type="PANTHER" id="PTHR45641">
    <property type="entry name" value="TETRATRICOPEPTIDE REPEAT PROTEIN (AFU_ORTHOLOGUE AFUA_6G03870)"/>
    <property type="match status" value="1"/>
</dbReference>
<evidence type="ECO:0000256" key="5">
    <source>
        <dbReference type="SAM" id="Phobius"/>
    </source>
</evidence>
<evidence type="ECO:0000256" key="3">
    <source>
        <dbReference type="PROSITE-ProRule" id="PRU00339"/>
    </source>
</evidence>
<evidence type="ECO:0000256" key="4">
    <source>
        <dbReference type="SAM" id="MobiDB-lite"/>
    </source>
</evidence>
<dbReference type="AlphaFoldDB" id="A0A8S2IP91"/>
<dbReference type="Gene3D" id="1.25.40.10">
    <property type="entry name" value="Tetratricopeptide repeat domain"/>
    <property type="match status" value="1"/>
</dbReference>
<gene>
    <name evidence="6" type="ORF">BYL167_LOCUS1291</name>
    <name evidence="7" type="ORF">GIL414_LOCUS1004</name>
</gene>
<dbReference type="InterPro" id="IPR019734">
    <property type="entry name" value="TPR_rpt"/>
</dbReference>
<reference evidence="6" key="1">
    <citation type="submission" date="2021-02" db="EMBL/GenBank/DDBJ databases">
        <authorList>
            <person name="Nowell W R."/>
        </authorList>
    </citation>
    <scope>NUCLEOTIDE SEQUENCE</scope>
</reference>
<sequence length="808" mass="88203">MLNDLICAASLEMSSTDQQIVENQNKFLKFSRLRTAQNFILVWLDSNIDEFNRTYEHKIIQLRSIMNLVHMRVPADECIDFLCEVKDEKVFLIASDELIEKCCPSFMITKISIPSTFFVTIKQSRNDGKIDGANTDQEVSLKFARNSHNKDTMVLVQFRIQIHPKFISTPFASLDELSYFSDVEKETLFSMHAVCRIGNIVEIEDRLWQVELTSTTGGDPQLQILTECLRNEIEGPSSWDHLGKLMITLGLFDKTEEISKTLINSTARDEKNELAHYYHQLGYIKSVMGDHQQALDIYQQSFEIKRNSTKQNRLLEAIIYNSIVLEYDKMGNYSTAFSYYEKTLAIRKQYLSSDHPDMAAIYNNIGLIYNKLDNSSTCLTFLQRALKILEKTLPFNHPDLSSAYNKIAGEASFYLHITMEAPSFQIIGLVCLTFVQIYGQSTSSFSSTMPISASDTSISSASLYQNSTNTMSSSPSYAASVVTSNSETLITTSMIQNNASQTGLPSAYGTSAVTSNSGTVGSTGASNASSTPSTAMMSSSVTSSMIQSSGSQTGSSASYATSVVTSNSGTVGSTGTANTSSIQSTAIMAPSVTSSMMQSDTSISSSLITSASITTSSINTSISLVCKYIVASSSALATGNTTNNTYLTSVQSMVIGSFNLTGFNIVVTRIEIQATAKAVTTQYNMFIEILFRSSRSDCDSTCIKSSALPSIPTQNIILPGADGSSVTVNPISSVIFVDNTPNVIPTTTVALIMGESPPGTAAQLGMGLGISFVGIILIIEIIYLYRRYGCNQSTREADYALPTYNYQL</sequence>
<feature type="region of interest" description="Disordered" evidence="4">
    <location>
        <begin position="515"/>
        <end position="557"/>
    </location>
</feature>
<evidence type="ECO:0000313" key="7">
    <source>
        <dbReference type="EMBL" id="CAF3799468.1"/>
    </source>
</evidence>
<dbReference type="SMART" id="SM00028">
    <property type="entry name" value="TPR"/>
    <property type="match status" value="3"/>
</dbReference>
<evidence type="ECO:0000313" key="6">
    <source>
        <dbReference type="EMBL" id="CAF3769061.1"/>
    </source>
</evidence>
<keyword evidence="5" id="KW-0472">Membrane</keyword>
<evidence type="ECO:0000313" key="8">
    <source>
        <dbReference type="Proteomes" id="UP000681967"/>
    </source>
</evidence>
<dbReference type="Proteomes" id="UP000681967">
    <property type="component" value="Unassembled WGS sequence"/>
</dbReference>
<dbReference type="EMBL" id="CAJOBJ010000149">
    <property type="protein sequence ID" value="CAF3799468.1"/>
    <property type="molecule type" value="Genomic_DNA"/>
</dbReference>
<evidence type="ECO:0000256" key="2">
    <source>
        <dbReference type="ARBA" id="ARBA00022803"/>
    </source>
</evidence>
<keyword evidence="1" id="KW-0677">Repeat</keyword>
<dbReference type="Proteomes" id="UP000681720">
    <property type="component" value="Unassembled WGS sequence"/>
</dbReference>
<dbReference type="EMBL" id="CAJOBH010000187">
    <property type="protein sequence ID" value="CAF3769061.1"/>
    <property type="molecule type" value="Genomic_DNA"/>
</dbReference>
<keyword evidence="5" id="KW-0812">Transmembrane</keyword>
<keyword evidence="5" id="KW-1133">Transmembrane helix</keyword>
<dbReference type="Pfam" id="PF13181">
    <property type="entry name" value="TPR_8"/>
    <property type="match status" value="1"/>
</dbReference>
<keyword evidence="2 3" id="KW-0802">TPR repeat</keyword>
<feature type="repeat" description="TPR" evidence="3">
    <location>
        <begin position="275"/>
        <end position="308"/>
    </location>
</feature>
<comment type="caution">
    <text evidence="6">The sequence shown here is derived from an EMBL/GenBank/DDBJ whole genome shotgun (WGS) entry which is preliminary data.</text>
</comment>
<dbReference type="Pfam" id="PF13424">
    <property type="entry name" value="TPR_12"/>
    <property type="match status" value="1"/>
</dbReference>
<proteinExistence type="predicted"/>
<dbReference type="PANTHER" id="PTHR45641:SF19">
    <property type="entry name" value="NEPHROCYSTIN-3"/>
    <property type="match status" value="1"/>
</dbReference>
<feature type="transmembrane region" description="Helical" evidence="5">
    <location>
        <begin position="764"/>
        <end position="785"/>
    </location>
</feature>